<dbReference type="OrthoDB" id="674834at2759"/>
<dbReference type="InterPro" id="IPR006566">
    <property type="entry name" value="FBD"/>
</dbReference>
<dbReference type="InterPro" id="IPR032675">
    <property type="entry name" value="LRR_dom_sf"/>
</dbReference>
<dbReference type="EMBL" id="CM009750">
    <property type="protein sequence ID" value="PUZ69288.1"/>
    <property type="molecule type" value="Genomic_DNA"/>
</dbReference>
<keyword evidence="4" id="KW-1185">Reference proteome</keyword>
<accession>A0A2T7EN77</accession>
<organism evidence="3 4">
    <name type="scientific">Panicum hallii var. hallii</name>
    <dbReference type="NCBI Taxonomy" id="1504633"/>
    <lineage>
        <taxon>Eukaryota</taxon>
        <taxon>Viridiplantae</taxon>
        <taxon>Streptophyta</taxon>
        <taxon>Embryophyta</taxon>
        <taxon>Tracheophyta</taxon>
        <taxon>Spermatophyta</taxon>
        <taxon>Magnoliopsida</taxon>
        <taxon>Liliopsida</taxon>
        <taxon>Poales</taxon>
        <taxon>Poaceae</taxon>
        <taxon>PACMAD clade</taxon>
        <taxon>Panicoideae</taxon>
        <taxon>Panicodae</taxon>
        <taxon>Paniceae</taxon>
        <taxon>Panicinae</taxon>
        <taxon>Panicum</taxon>
        <taxon>Panicum sect. Panicum</taxon>
    </lineage>
</organism>
<protein>
    <submittedName>
        <fullName evidence="3">Uncharacterized protein</fullName>
    </submittedName>
</protein>
<dbReference type="AlphaFoldDB" id="A0A2T7EN77"/>
<gene>
    <name evidence="3" type="ORF">GQ55_2G095400</name>
</gene>
<evidence type="ECO:0000259" key="1">
    <source>
        <dbReference type="Pfam" id="PF08387"/>
    </source>
</evidence>
<evidence type="ECO:0000313" key="4">
    <source>
        <dbReference type="Proteomes" id="UP000244336"/>
    </source>
</evidence>
<dbReference type="InterPro" id="IPR055302">
    <property type="entry name" value="F-box_dom-containing"/>
</dbReference>
<sequence length="248" mass="28284">MELPALTTPTLCFPSLKQLSLLDLIISESALHGVLSRCPVLETLSLDGISGTRRVWISSLTLRSVGVSDCGYCREARLEELVIVDAPLLERLIQCVRVIRIIQAPRLRTLAYDDHIPISQLGTMHFEKTVLVGPSDAMRSVKILGLLTAPDLDYVTGFLKCFPCVEKLYIVLDTWMIFKNDVKCSAPLECLDRHLKKVQIINYDEKRLDVNFIKFFVLNARVLESMKFVVRRDKCGTKWIARQRKSYR</sequence>
<dbReference type="SUPFAM" id="SSF52047">
    <property type="entry name" value="RNI-like"/>
    <property type="match status" value="1"/>
</dbReference>
<dbReference type="Pfam" id="PF24758">
    <property type="entry name" value="LRR_At5g56370"/>
    <property type="match status" value="1"/>
</dbReference>
<reference evidence="3 4" key="1">
    <citation type="submission" date="2018-04" db="EMBL/GenBank/DDBJ databases">
        <title>WGS assembly of Panicum hallii var. hallii HAL2.</title>
        <authorList>
            <person name="Lovell J."/>
            <person name="Jenkins J."/>
            <person name="Lowry D."/>
            <person name="Mamidi S."/>
            <person name="Sreedasyam A."/>
            <person name="Weng X."/>
            <person name="Barry K."/>
            <person name="Bonette J."/>
            <person name="Campitelli B."/>
            <person name="Daum C."/>
            <person name="Gordon S."/>
            <person name="Gould B."/>
            <person name="Lipzen A."/>
            <person name="MacQueen A."/>
            <person name="Palacio-Mejia J."/>
            <person name="Plott C."/>
            <person name="Shakirov E."/>
            <person name="Shu S."/>
            <person name="Yoshinaga Y."/>
            <person name="Zane M."/>
            <person name="Rokhsar D."/>
            <person name="Grimwood J."/>
            <person name="Schmutz J."/>
            <person name="Juenger T."/>
        </authorList>
    </citation>
    <scope>NUCLEOTIDE SEQUENCE [LARGE SCALE GENOMIC DNA]</scope>
    <source>
        <strain evidence="4">cv. HAL2</strain>
    </source>
</reference>
<dbReference type="PANTHER" id="PTHR32141:SF34">
    <property type="entry name" value="OS12G0558366 PROTEIN"/>
    <property type="match status" value="1"/>
</dbReference>
<dbReference type="InterPro" id="IPR055411">
    <property type="entry name" value="LRR_FXL15/At3g58940/PEG3-like"/>
</dbReference>
<evidence type="ECO:0000259" key="2">
    <source>
        <dbReference type="Pfam" id="PF24758"/>
    </source>
</evidence>
<feature type="domain" description="F-box/LRR-repeat protein 15/At3g58940/PEG3-like LRR" evidence="2">
    <location>
        <begin position="7"/>
        <end position="170"/>
    </location>
</feature>
<feature type="domain" description="FBD" evidence="1">
    <location>
        <begin position="187"/>
        <end position="228"/>
    </location>
</feature>
<dbReference type="Pfam" id="PF08387">
    <property type="entry name" value="FBD"/>
    <property type="match status" value="1"/>
</dbReference>
<name>A0A2T7EN77_9POAL</name>
<dbReference type="PANTHER" id="PTHR32141">
    <property type="match status" value="1"/>
</dbReference>
<proteinExistence type="predicted"/>
<dbReference type="Gene3D" id="3.80.10.10">
    <property type="entry name" value="Ribonuclease Inhibitor"/>
    <property type="match status" value="1"/>
</dbReference>
<dbReference type="Proteomes" id="UP000244336">
    <property type="component" value="Chromosome 2"/>
</dbReference>
<dbReference type="Gramene" id="PUZ69288">
    <property type="protein sequence ID" value="PUZ69288"/>
    <property type="gene ID" value="GQ55_2G095400"/>
</dbReference>
<evidence type="ECO:0000313" key="3">
    <source>
        <dbReference type="EMBL" id="PUZ69288.1"/>
    </source>
</evidence>